<organism evidence="1 2">
    <name type="scientific">Epilithonimonas xixisoli</name>
    <dbReference type="NCBI Taxonomy" id="1476462"/>
    <lineage>
        <taxon>Bacteria</taxon>
        <taxon>Pseudomonadati</taxon>
        <taxon>Bacteroidota</taxon>
        <taxon>Flavobacteriia</taxon>
        <taxon>Flavobacteriales</taxon>
        <taxon>Weeksellaceae</taxon>
        <taxon>Chryseobacterium group</taxon>
        <taxon>Epilithonimonas</taxon>
    </lineage>
</organism>
<dbReference type="Proteomes" id="UP000295313">
    <property type="component" value="Unassembled WGS sequence"/>
</dbReference>
<reference evidence="1 2" key="1">
    <citation type="submission" date="2019-03" db="EMBL/GenBank/DDBJ databases">
        <title>Genomic Encyclopedia of Type Strains, Phase III (KMG-III): the genomes of soil and plant-associated and newly described type strains.</title>
        <authorList>
            <person name="Whitman W."/>
        </authorList>
    </citation>
    <scope>NUCLEOTIDE SEQUENCE [LARGE SCALE GENOMIC DNA]</scope>
    <source>
        <strain evidence="1 2">CGMCC 1.12802</strain>
    </source>
</reference>
<evidence type="ECO:0000313" key="2">
    <source>
        <dbReference type="Proteomes" id="UP000295313"/>
    </source>
</evidence>
<gene>
    <name evidence="1" type="ORF">B0I22_3406</name>
</gene>
<proteinExistence type="predicted"/>
<accession>A0A4R8I6D3</accession>
<sequence>MSNNHRFQDQNKTASDFYQEVWLVCPICQKKAIAKTFREKKVARLQCLSCSYNKEVSMESEIAGHKVLNVSSANFFFGAELWLQHPFKDDVFLAYNGEELDYLEAYISAGLREHKDRTHFTLLEKLPRFYHEAKNREALRKIIKKLRDKV</sequence>
<dbReference type="AlphaFoldDB" id="A0A4R8I6D3"/>
<keyword evidence="2" id="KW-1185">Reference proteome</keyword>
<name>A0A4R8I6D3_9FLAO</name>
<dbReference type="EMBL" id="SOEO01000003">
    <property type="protein sequence ID" value="TDX83326.1"/>
    <property type="molecule type" value="Genomic_DNA"/>
</dbReference>
<comment type="caution">
    <text evidence="1">The sequence shown here is derived from an EMBL/GenBank/DDBJ whole genome shotgun (WGS) entry which is preliminary data.</text>
</comment>
<evidence type="ECO:0000313" key="1">
    <source>
        <dbReference type="EMBL" id="TDX83326.1"/>
    </source>
</evidence>
<protein>
    <submittedName>
        <fullName evidence="1">Uncharacterized protein</fullName>
    </submittedName>
</protein>
<dbReference type="OrthoDB" id="707631at2"/>